<evidence type="ECO:0000259" key="4">
    <source>
        <dbReference type="Pfam" id="PF13458"/>
    </source>
</evidence>
<proteinExistence type="inferred from homology"/>
<sequence length="385" mass="40351">MALSLAAAGLALTGQASAQDCEVKLGAVAVLSGPAANWGQSLRAAVAMNVKEVNDAGGLNIGGKKCKVSFVALDSKYSGEGAAAAANELASQGVKFIIGPIGSPEVTGAKPVAVRNNMLMMANSYAKDAIGPKWPLVFHVGPGASGWADPIVAEAKARFNIKRAVVVAPNDQGGTDVASVDAAMYKKNGIDVTEEYYQRGTTNFAPIVLRILSKNPDAVDLASSPAGDAGTMVKQLRQAGFKGAIGRLGGPSTDEIVRIAGGLDVVKNMYWYEPILRTPAIDQVDVKYKKMFNQDVPTITFFYQWLAGSRMVLKAIEAAGTADDTAKVAEALRKLPVEDPDLGKGQWIGQEFFGINQEMSHPFGIGLIADGKYLPVIAKPAATGK</sequence>
<comment type="similarity">
    <text evidence="1">Belongs to the leucine-binding protein family.</text>
</comment>
<dbReference type="EMBL" id="JAAGRN010000001">
    <property type="protein sequence ID" value="NDY82088.1"/>
    <property type="molecule type" value="Genomic_DNA"/>
</dbReference>
<organism evidence="5">
    <name type="scientific">Sheuella amnicola</name>
    <dbReference type="NCBI Taxonomy" id="2707330"/>
    <lineage>
        <taxon>Bacteria</taxon>
        <taxon>Pseudomonadati</taxon>
        <taxon>Pseudomonadota</taxon>
        <taxon>Betaproteobacteria</taxon>
        <taxon>Burkholderiales</taxon>
        <taxon>Alcaligenaceae</taxon>
        <taxon>Sheuella</taxon>
    </lineage>
</organism>
<evidence type="ECO:0000313" key="5">
    <source>
        <dbReference type="EMBL" id="NDY82088.1"/>
    </source>
</evidence>
<reference evidence="5" key="1">
    <citation type="submission" date="2020-02" db="EMBL/GenBank/DDBJ databases">
        <authorList>
            <person name="Chen W.-M."/>
        </authorList>
    </citation>
    <scope>NUCLEOTIDE SEQUENCE</scope>
    <source>
        <strain evidence="5">NBD-18</strain>
    </source>
</reference>
<dbReference type="Gene3D" id="3.40.50.2300">
    <property type="match status" value="2"/>
</dbReference>
<feature type="signal peptide" evidence="3">
    <location>
        <begin position="1"/>
        <end position="18"/>
    </location>
</feature>
<keyword evidence="2 3" id="KW-0732">Signal</keyword>
<dbReference type="InterPro" id="IPR051010">
    <property type="entry name" value="BCAA_transport"/>
</dbReference>
<evidence type="ECO:0000256" key="3">
    <source>
        <dbReference type="SAM" id="SignalP"/>
    </source>
</evidence>
<name>A0A6B2QWR1_9BURK</name>
<dbReference type="PANTHER" id="PTHR30483:SF6">
    <property type="entry name" value="PERIPLASMIC BINDING PROTEIN OF ABC TRANSPORTER FOR NATURAL AMINO ACIDS"/>
    <property type="match status" value="1"/>
</dbReference>
<evidence type="ECO:0000256" key="1">
    <source>
        <dbReference type="ARBA" id="ARBA00010062"/>
    </source>
</evidence>
<dbReference type="CDD" id="cd06336">
    <property type="entry name" value="PBP1_ABC_ligand_binding-like"/>
    <property type="match status" value="1"/>
</dbReference>
<protein>
    <submittedName>
        <fullName evidence="5">ABC transporter substrate-binding protein</fullName>
    </submittedName>
</protein>
<dbReference type="SUPFAM" id="SSF53822">
    <property type="entry name" value="Periplasmic binding protein-like I"/>
    <property type="match status" value="1"/>
</dbReference>
<feature type="chain" id="PRO_5025652298" evidence="3">
    <location>
        <begin position="19"/>
        <end position="385"/>
    </location>
</feature>
<dbReference type="InterPro" id="IPR028081">
    <property type="entry name" value="Leu-bd"/>
</dbReference>
<dbReference type="Pfam" id="PF13458">
    <property type="entry name" value="Peripla_BP_6"/>
    <property type="match status" value="1"/>
</dbReference>
<comment type="caution">
    <text evidence="5">The sequence shown here is derived from an EMBL/GenBank/DDBJ whole genome shotgun (WGS) entry which is preliminary data.</text>
</comment>
<dbReference type="PANTHER" id="PTHR30483">
    <property type="entry name" value="LEUCINE-SPECIFIC-BINDING PROTEIN"/>
    <property type="match status" value="1"/>
</dbReference>
<dbReference type="AlphaFoldDB" id="A0A6B2QWR1"/>
<accession>A0A6B2QWR1</accession>
<feature type="domain" description="Leucine-binding protein" evidence="4">
    <location>
        <begin position="22"/>
        <end position="350"/>
    </location>
</feature>
<dbReference type="InterPro" id="IPR028082">
    <property type="entry name" value="Peripla_BP_I"/>
</dbReference>
<evidence type="ECO:0000256" key="2">
    <source>
        <dbReference type="ARBA" id="ARBA00022729"/>
    </source>
</evidence>
<gene>
    <name evidence="5" type="ORF">G3I67_02480</name>
</gene>